<dbReference type="SUPFAM" id="SSF81901">
    <property type="entry name" value="HCP-like"/>
    <property type="match status" value="1"/>
</dbReference>
<keyword evidence="3" id="KW-1185">Reference proteome</keyword>
<gene>
    <name evidence="2" type="ORF">BJ212DRAFT_1576983</name>
</gene>
<dbReference type="InterPro" id="IPR011990">
    <property type="entry name" value="TPR-like_helical_dom_sf"/>
</dbReference>
<evidence type="ECO:0000313" key="3">
    <source>
        <dbReference type="Proteomes" id="UP000807769"/>
    </source>
</evidence>
<protein>
    <submittedName>
        <fullName evidence="2">CHAT domain-containing protein</fullName>
    </submittedName>
</protein>
<dbReference type="GeneID" id="64636199"/>
<evidence type="ECO:0000259" key="1">
    <source>
        <dbReference type="Pfam" id="PF12770"/>
    </source>
</evidence>
<dbReference type="OrthoDB" id="2647271at2759"/>
<proteinExistence type="predicted"/>
<accession>A0A9P7EBR1</accession>
<dbReference type="AlphaFoldDB" id="A0A9P7EBR1"/>
<evidence type="ECO:0000313" key="2">
    <source>
        <dbReference type="EMBL" id="KAG1816836.1"/>
    </source>
</evidence>
<comment type="caution">
    <text evidence="2">The sequence shown here is derived from an EMBL/GenBank/DDBJ whole genome shotgun (WGS) entry which is preliminary data.</text>
</comment>
<reference evidence="2" key="1">
    <citation type="journal article" date="2020" name="New Phytol.">
        <title>Comparative genomics reveals dynamic genome evolution in host specialist ectomycorrhizal fungi.</title>
        <authorList>
            <person name="Lofgren L.A."/>
            <person name="Nguyen N.H."/>
            <person name="Vilgalys R."/>
            <person name="Ruytinx J."/>
            <person name="Liao H.L."/>
            <person name="Branco S."/>
            <person name="Kuo A."/>
            <person name="LaButti K."/>
            <person name="Lipzen A."/>
            <person name="Andreopoulos W."/>
            <person name="Pangilinan J."/>
            <person name="Riley R."/>
            <person name="Hundley H."/>
            <person name="Na H."/>
            <person name="Barry K."/>
            <person name="Grigoriev I.V."/>
            <person name="Stajich J.E."/>
            <person name="Kennedy P.G."/>
        </authorList>
    </citation>
    <scope>NUCLEOTIDE SEQUENCE</scope>
    <source>
        <strain evidence="2">MN1</strain>
    </source>
</reference>
<feature type="domain" description="CHAT" evidence="1">
    <location>
        <begin position="831"/>
        <end position="1056"/>
    </location>
</feature>
<sequence length="1082" mass="121326">MPGSLETQYIRLEGESLHITFVSIPWSSLSIYSHQWKESSSCGRIPAGFYISINVNSCRRWKSAISVLSSDESVVWGDSVTLSSHASPALSVEIRASYELGRMLGGGEVIGELQMSWDELIDHGDLSFPHVRGVQPFLALKAAVTAGFLKDTDAGHARLANYIASANVSHLNAAVEHFQLVLDQRPVSHPDHAAALTNLAYARFQGYIRNDLQDIDSITSLFRDALALRSQRHPDRPYSLYNLTLALTWYHNKKSTAADIREAAQLYHELLPLCSEGTCLHSIAAGANGVGYVIEEYNDLLINASDEDIHFGQVILELCPLGHELRPRTLDSLSWALRSRFRQHGSIDDLNTSIQLGRDAMSLCPERHADRDFYLDNLALSLVSRFHHQGKPSDLNEAISLYEEALCLCPVGHESRDYSLDSLGSACFTCFFKRGDTDALTRAINLYREVLMLRPPGHPRRDITLCNLALALQTRYEKLHLKEDLNEAIDLYRESLRLMWHDHSERHVTIYGLSSVLCSRFTQTQENEDVEEAITLCQGLLAALSPLHPDRYLSYMGLQEVYLSRYQILHDHADLSLAMENFRLASRYPTQGFRERIITAQNWVTAAEQYSHTSAPEAYDTCFDLGDYLATRSTLPVDAASCPICCHNLRHAVEFVEHGCDQQWSLASRLRTPVEDLESANPTLVHNYLELSKHVSNAAQSSATITDRAAANRAATEYRRLTEQWAAAVVEIRDLRAFSRSLLPPLYENLQAASILAHRHHRPNVRRPRHVPLPSVTLAELTNLKDRFVRVIRHASIMGPKVPRNDLIVLLRAVRGEIMLPIVNVLQHDPKLEFHSRIWLCPTAAFTSIPLHAVHPFKTKADGSKEPCLEDIYVCSHMPTLSALVRSRQMMKKRVTPSFVTIGRGKLGAGKGKELLAVDSGLELVYRLVPATANRTTISGDAATRAGALEALRRDTWVHLARHGKQDLAQPYNSHFVMKDKHLMFLDIIDIDILYAEFAFLSVCCTTVGDDETPDEVIHLVAGLQFSGFKSIIGTLREVDDSVAKHVVEAFYKYMFNLKEGLYEGGLGTQLCYARSEDKNAT</sequence>
<organism evidence="2 3">
    <name type="scientific">Suillus subaureus</name>
    <dbReference type="NCBI Taxonomy" id="48587"/>
    <lineage>
        <taxon>Eukaryota</taxon>
        <taxon>Fungi</taxon>
        <taxon>Dikarya</taxon>
        <taxon>Basidiomycota</taxon>
        <taxon>Agaricomycotina</taxon>
        <taxon>Agaricomycetes</taxon>
        <taxon>Agaricomycetidae</taxon>
        <taxon>Boletales</taxon>
        <taxon>Suillineae</taxon>
        <taxon>Suillaceae</taxon>
        <taxon>Suillus</taxon>
    </lineage>
</organism>
<dbReference type="Gene3D" id="1.25.40.10">
    <property type="entry name" value="Tetratricopeptide repeat domain"/>
    <property type="match status" value="2"/>
</dbReference>
<name>A0A9P7EBR1_9AGAM</name>
<dbReference type="RefSeq" id="XP_041193396.1">
    <property type="nucleotide sequence ID" value="XM_041342183.1"/>
</dbReference>
<dbReference type="Proteomes" id="UP000807769">
    <property type="component" value="Unassembled WGS sequence"/>
</dbReference>
<dbReference type="EMBL" id="JABBWG010000015">
    <property type="protein sequence ID" value="KAG1816836.1"/>
    <property type="molecule type" value="Genomic_DNA"/>
</dbReference>
<dbReference type="Pfam" id="PF12770">
    <property type="entry name" value="CHAT"/>
    <property type="match status" value="1"/>
</dbReference>
<dbReference type="InterPro" id="IPR024983">
    <property type="entry name" value="CHAT_dom"/>
</dbReference>